<dbReference type="SUPFAM" id="SSF55144">
    <property type="entry name" value="LigT-like"/>
    <property type="match status" value="1"/>
</dbReference>
<dbReference type="Gene3D" id="3.90.1140.10">
    <property type="entry name" value="Cyclic phosphodiesterase"/>
    <property type="match status" value="1"/>
</dbReference>
<evidence type="ECO:0000313" key="1">
    <source>
        <dbReference type="EMBL" id="MBM7414422.1"/>
    </source>
</evidence>
<dbReference type="Pfam" id="PF13563">
    <property type="entry name" value="2_5_RNA_ligase2"/>
    <property type="match status" value="1"/>
</dbReference>
<organism evidence="1 2">
    <name type="scientific">Rhodococcoides corynebacterioides</name>
    <dbReference type="NCBI Taxonomy" id="53972"/>
    <lineage>
        <taxon>Bacteria</taxon>
        <taxon>Bacillati</taxon>
        <taxon>Actinomycetota</taxon>
        <taxon>Actinomycetes</taxon>
        <taxon>Mycobacteriales</taxon>
        <taxon>Nocardiaceae</taxon>
        <taxon>Rhodococcoides</taxon>
    </lineage>
</organism>
<dbReference type="EMBL" id="JAFBBK010000001">
    <property type="protein sequence ID" value="MBM7414422.1"/>
    <property type="molecule type" value="Genomic_DNA"/>
</dbReference>
<dbReference type="InterPro" id="IPR009097">
    <property type="entry name" value="Cyclic_Pdiesterase"/>
</dbReference>
<protein>
    <submittedName>
        <fullName evidence="1">2'-5' RNA ligase</fullName>
    </submittedName>
</protein>
<dbReference type="GO" id="GO:0016874">
    <property type="term" value="F:ligase activity"/>
    <property type="evidence" value="ECO:0007669"/>
    <property type="project" value="UniProtKB-KW"/>
</dbReference>
<keyword evidence="2" id="KW-1185">Reference proteome</keyword>
<gene>
    <name evidence="1" type="ORF">JOE42_001155</name>
</gene>
<name>A0ABS2KR50_9NOCA</name>
<reference evidence="1 2" key="1">
    <citation type="submission" date="2021-01" db="EMBL/GenBank/DDBJ databases">
        <title>Genomics of switchgrass bacterial isolates.</title>
        <authorList>
            <person name="Shade A."/>
        </authorList>
    </citation>
    <scope>NUCLEOTIDE SEQUENCE [LARGE SCALE GENOMIC DNA]</scope>
    <source>
        <strain evidence="1 2">PvP111</strain>
    </source>
</reference>
<proteinExistence type="predicted"/>
<evidence type="ECO:0000313" key="2">
    <source>
        <dbReference type="Proteomes" id="UP000703038"/>
    </source>
</evidence>
<sequence length="180" mass="19619">MVQSVELLLDERSDDAIRREWNYLAELGLPSQARHAGASNRPHMTIAVASRIDDVAERRLAALIADGRDAGSWRFPESVRLGGLVVFGGSRAVLARSVVPTSALLDLHARVYEALADSPGIPPHLEPGHWTPHVTLAMRARPEDIGSAASHLVTDLRDVDAEVSAVRRWDGDARVDWLIG</sequence>
<accession>A0ABS2KR50</accession>
<keyword evidence="1" id="KW-0436">Ligase</keyword>
<comment type="caution">
    <text evidence="1">The sequence shown here is derived from an EMBL/GenBank/DDBJ whole genome shotgun (WGS) entry which is preliminary data.</text>
</comment>
<dbReference type="Proteomes" id="UP000703038">
    <property type="component" value="Unassembled WGS sequence"/>
</dbReference>
<dbReference type="RefSeq" id="WP_204867214.1">
    <property type="nucleotide sequence ID" value="NZ_JAFBBK010000001.1"/>
</dbReference>